<dbReference type="RefSeq" id="WP_156684698.1">
    <property type="nucleotide sequence ID" value="NZ_CACRUA010000028.1"/>
</dbReference>
<evidence type="ECO:0000256" key="1">
    <source>
        <dbReference type="SAM" id="MobiDB-lite"/>
    </source>
</evidence>
<feature type="compositionally biased region" description="Low complexity" evidence="1">
    <location>
        <begin position="28"/>
        <end position="47"/>
    </location>
</feature>
<feature type="region of interest" description="Disordered" evidence="1">
    <location>
        <begin position="22"/>
        <end position="58"/>
    </location>
</feature>
<evidence type="ECO:0008006" key="4">
    <source>
        <dbReference type="Google" id="ProtNLM"/>
    </source>
</evidence>
<dbReference type="PROSITE" id="PS51257">
    <property type="entry name" value="PROKAR_LIPOPROTEIN"/>
    <property type="match status" value="1"/>
</dbReference>
<protein>
    <recommendedName>
        <fullName evidence="4">Lipoprotein</fullName>
    </recommendedName>
</protein>
<feature type="chain" id="PRO_5039130007" description="Lipoprotein" evidence="2">
    <location>
        <begin position="24"/>
        <end position="172"/>
    </location>
</feature>
<gene>
    <name evidence="3" type="ORF">CSLFYP84_02415</name>
</gene>
<organism evidence="3">
    <name type="scientific">Clostridium symbiosum</name>
    <name type="common">Bacteroides symbiosus</name>
    <dbReference type="NCBI Taxonomy" id="1512"/>
    <lineage>
        <taxon>Bacteria</taxon>
        <taxon>Bacillati</taxon>
        <taxon>Bacillota</taxon>
        <taxon>Clostridia</taxon>
        <taxon>Lachnospirales</taxon>
        <taxon>Lachnospiraceae</taxon>
        <taxon>Otoolea</taxon>
    </lineage>
</organism>
<evidence type="ECO:0000313" key="3">
    <source>
        <dbReference type="EMBL" id="VYU48216.1"/>
    </source>
</evidence>
<dbReference type="EMBL" id="CACRUA010000028">
    <property type="protein sequence ID" value="VYU48216.1"/>
    <property type="molecule type" value="Genomic_DNA"/>
</dbReference>
<feature type="signal peptide" evidence="2">
    <location>
        <begin position="1"/>
        <end position="23"/>
    </location>
</feature>
<accession>A0A6N3F8F8</accession>
<dbReference type="AlphaFoldDB" id="A0A6N3F8F8"/>
<keyword evidence="2" id="KW-0732">Signal</keyword>
<proteinExistence type="predicted"/>
<reference evidence="3" key="1">
    <citation type="submission" date="2019-11" db="EMBL/GenBank/DDBJ databases">
        <authorList>
            <person name="Feng L."/>
        </authorList>
    </citation>
    <scope>NUCLEOTIDE SEQUENCE</scope>
    <source>
        <strain evidence="3">CsymbiosumLFYP84</strain>
    </source>
</reference>
<name>A0A6N3F8F8_CLOSY</name>
<sequence length="172" mass="18218">MKKKLIVAIVLAAAMGLGGCSGSGRTSGTGTTEAVETTQAETAQTTAEETEKDTALTADDKEKQLETEYKALAKDVQNIIEDRDLEKLKKLVVYPCYVGVGDGVTVDSEEEFMDLNPDAVFTDELIDAVKGADLDSLKMTEAGLAVGDKSGKPNIIIGLGEDKRIGIVGINY</sequence>
<evidence type="ECO:0000256" key="2">
    <source>
        <dbReference type="SAM" id="SignalP"/>
    </source>
</evidence>